<dbReference type="InterPro" id="IPR032675">
    <property type="entry name" value="LRR_dom_sf"/>
</dbReference>
<feature type="domain" description="Leucine-rich repeat-containing N-terminal plant-type" evidence="9">
    <location>
        <begin position="578"/>
        <end position="609"/>
    </location>
</feature>
<name>A0AAW0EYH5_9TRYP</name>
<comment type="similarity">
    <text evidence="5">Belongs to the polygalacturonase-inhibiting protein family.</text>
</comment>
<dbReference type="InterPro" id="IPR051848">
    <property type="entry name" value="PGIP"/>
</dbReference>
<feature type="domain" description="Leucine-rich repeat-containing N-terminal plant-type" evidence="9">
    <location>
        <begin position="1343"/>
        <end position="1358"/>
    </location>
</feature>
<proteinExistence type="inferred from homology"/>
<evidence type="ECO:0000256" key="7">
    <source>
        <dbReference type="SAM" id="Phobius"/>
    </source>
</evidence>
<gene>
    <name evidence="10" type="ORF">NESM_000852800</name>
</gene>
<keyword evidence="8" id="KW-0732">Signal</keyword>
<feature type="domain" description="Leucine-rich repeat-containing N-terminal plant-type" evidence="9">
    <location>
        <begin position="1037"/>
        <end position="1068"/>
    </location>
</feature>
<keyword evidence="7" id="KW-1133">Transmembrane helix</keyword>
<dbReference type="Pfam" id="PF00560">
    <property type="entry name" value="LRR_1"/>
    <property type="match status" value="9"/>
</dbReference>
<evidence type="ECO:0000259" key="9">
    <source>
        <dbReference type="Pfam" id="PF08263"/>
    </source>
</evidence>
<evidence type="ECO:0000256" key="6">
    <source>
        <dbReference type="SAM" id="MobiDB-lite"/>
    </source>
</evidence>
<feature type="domain" description="Leucine-rich repeat-containing N-terminal plant-type" evidence="9">
    <location>
        <begin position="48"/>
        <end position="79"/>
    </location>
</feature>
<evidence type="ECO:0000256" key="4">
    <source>
        <dbReference type="ARBA" id="ARBA00023136"/>
    </source>
</evidence>
<evidence type="ECO:0000256" key="1">
    <source>
        <dbReference type="ARBA" id="ARBA00004196"/>
    </source>
</evidence>
<evidence type="ECO:0000313" key="10">
    <source>
        <dbReference type="EMBL" id="KAK7198864.1"/>
    </source>
</evidence>
<keyword evidence="3" id="KW-0677">Repeat</keyword>
<evidence type="ECO:0000256" key="5">
    <source>
        <dbReference type="ARBA" id="ARBA00038043"/>
    </source>
</evidence>
<accession>A0AAW0EYH5</accession>
<feature type="domain" description="Leucine-rich repeat-containing N-terminal plant-type" evidence="9">
    <location>
        <begin position="314"/>
        <end position="344"/>
    </location>
</feature>
<dbReference type="Pfam" id="PF08263">
    <property type="entry name" value="LRRNT_2"/>
    <property type="match status" value="6"/>
</dbReference>
<keyword evidence="4 7" id="KW-0472">Membrane</keyword>
<dbReference type="FunFam" id="3.80.10.10:FF:000041">
    <property type="entry name" value="LRR receptor-like serine/threonine-protein kinase ERECTA"/>
    <property type="match status" value="2"/>
</dbReference>
<keyword evidence="11" id="KW-1185">Reference proteome</keyword>
<dbReference type="FunFam" id="3.80.10.10:FF:000095">
    <property type="entry name" value="LRR receptor-like serine/threonine-protein kinase GSO1"/>
    <property type="match status" value="2"/>
</dbReference>
<protein>
    <submittedName>
        <fullName evidence="10">Leucine rich repeat protein</fullName>
    </submittedName>
</protein>
<dbReference type="Proteomes" id="UP001430356">
    <property type="component" value="Unassembled WGS sequence"/>
</dbReference>
<comment type="subcellular location">
    <subcellularLocation>
        <location evidence="1">Cell envelope</location>
    </subcellularLocation>
</comment>
<feature type="domain" description="Leucine-rich repeat-containing N-terminal plant-type" evidence="9">
    <location>
        <begin position="819"/>
        <end position="851"/>
    </location>
</feature>
<dbReference type="PANTHER" id="PTHR48059">
    <property type="entry name" value="POLYGALACTURONASE INHIBITOR 1"/>
    <property type="match status" value="1"/>
</dbReference>
<feature type="signal peptide" evidence="8">
    <location>
        <begin position="1"/>
        <end position="33"/>
    </location>
</feature>
<evidence type="ECO:0000313" key="11">
    <source>
        <dbReference type="Proteomes" id="UP001430356"/>
    </source>
</evidence>
<feature type="region of interest" description="Disordered" evidence="6">
    <location>
        <begin position="1606"/>
        <end position="1627"/>
    </location>
</feature>
<organism evidence="10 11">
    <name type="scientific">Novymonas esmeraldas</name>
    <dbReference type="NCBI Taxonomy" id="1808958"/>
    <lineage>
        <taxon>Eukaryota</taxon>
        <taxon>Discoba</taxon>
        <taxon>Euglenozoa</taxon>
        <taxon>Kinetoplastea</taxon>
        <taxon>Metakinetoplastina</taxon>
        <taxon>Trypanosomatida</taxon>
        <taxon>Trypanosomatidae</taxon>
        <taxon>Novymonas</taxon>
    </lineage>
</organism>
<keyword evidence="2" id="KW-0433">Leucine-rich repeat</keyword>
<dbReference type="InterPro" id="IPR001611">
    <property type="entry name" value="Leu-rich_rpt"/>
</dbReference>
<dbReference type="InterPro" id="IPR003591">
    <property type="entry name" value="Leu-rich_rpt_typical-subtyp"/>
</dbReference>
<evidence type="ECO:0000256" key="2">
    <source>
        <dbReference type="ARBA" id="ARBA00022614"/>
    </source>
</evidence>
<dbReference type="Gene3D" id="3.80.10.10">
    <property type="entry name" value="Ribonuclease Inhibitor"/>
    <property type="match status" value="10"/>
</dbReference>
<dbReference type="PANTHER" id="PTHR48059:SF30">
    <property type="entry name" value="OS06G0587000 PROTEIN"/>
    <property type="match status" value="1"/>
</dbReference>
<evidence type="ECO:0000256" key="3">
    <source>
        <dbReference type="ARBA" id="ARBA00022737"/>
    </source>
</evidence>
<feature type="region of interest" description="Disordered" evidence="6">
    <location>
        <begin position="1667"/>
        <end position="1696"/>
    </location>
</feature>
<dbReference type="EMBL" id="JAECZO010000183">
    <property type="protein sequence ID" value="KAK7198864.1"/>
    <property type="molecule type" value="Genomic_DNA"/>
</dbReference>
<comment type="caution">
    <text evidence="10">The sequence shown here is derived from an EMBL/GenBank/DDBJ whole genome shotgun (WGS) entry which is preliminary data.</text>
</comment>
<dbReference type="SMART" id="SM00369">
    <property type="entry name" value="LRR_TYP"/>
    <property type="match status" value="15"/>
</dbReference>
<dbReference type="InterPro" id="IPR013210">
    <property type="entry name" value="LRR_N_plant-typ"/>
</dbReference>
<dbReference type="SUPFAM" id="SSF52058">
    <property type="entry name" value="L domain-like"/>
    <property type="match status" value="4"/>
</dbReference>
<evidence type="ECO:0000256" key="8">
    <source>
        <dbReference type="SAM" id="SignalP"/>
    </source>
</evidence>
<sequence>MASFCSVLRRAGLVAALLVLCVAPAAVVPGVCAASSPAFTASENASTLAFLRGFVAPGSALEGSWTGTDFCGWTHVHCDMFGVRLDLASAPLTTPLVLPELAEGVDGAAVLVVSIKCAGLGEGVSGPLPESWGRLTRVTEMDLSGNRLSGTLPVAWRGLTALTSLALHDNTLDGGLPAEWEALVAMDTLLLHRNALTGPLPPSWSALAALWSLDLSGNQLDGSLPMSWGYLSMLRYVSVAGNKLSGSIPASYGLLNVFSVDISNNQFCGCVSSWWNSSTSVTLTADPPMRAWNCMKVNACPVDESSSAAERATLAFLQGLAVSMPSLQSTWTDTRYCAWPGVMCYMNSSVALDFADVALTAAGSLPELRDSVNGSLIPLLRVQISGKAAMVSGSLPVSWSRLTQLTEVTLTGNALTGPLPAVWSSLKGLRSLNLGNNALSGALPAEWGSSALLRTLSLQANSLTGALPVEWGTMAVINTLNLADNQLSGSLPVQWRNMSRLRTLNVGGNRLSGSIPTEFGEIDLNYATVSGNQLCGCVPRGWYWATVTADAAMRSSNCLRVNACAMGDSADPAERATLEFLQSFATASADVRRLWNDTRYCAWTGVTCNTGGSVVVDMAALTLTTSMSLPALSDSVNGSLILLTQMRIIGKGAMVSGSLPASWGRLTQLTEVNLEGNALSGTLPADWATLQAVSTMNVQGNALSGTLPADWSSLKALRRLDISRNQLIGSLPASWGSLQLRNLYINHNQLSGSAVAALAPQNFNEVNMQENQFCGCLPAAWRGSYSPRVSADAAVRGANCASANACSVGADSAPEEQEMLRFLTSVAAAVPALQTTWTGTTYCAWPGVSCSDTNVILDFSDTALTTPMTLPEVHDDLNSSLLRVTQIRVVNKSAMVTGTLPSSWGKLLQLRQVQVQGNALSGTLPKSWGALEDMTAMNISRNDLSGTLPAEWAALSNLDSLAMSNNRLSGSIASAFSNMRPSHVDVSRNFFCGCVPSRWTGYSTTLIADIALRAANCTTANACAVDASSGDEERHTLRFLQSIAGTSPTLRSTWTGTRYCAWRGVACSGNSVVVDLSQLPLAGTLTLPELDPLVDGSLVAVTQLRIGNVSAAALAGTLPESWGRLTRMVEVHLYGGGLTGTVPATWCGMTSLTTLNLFGNQLTGVLPADWQSLAALALLNVSSNALSGAVPVEWRALSAMQTLDVSRNALSGTLPSDWAGMTALRTLNLSHNRFSDTLPASWSALASLRSFSVQQNSLTGSIPTELGNVRISTIDLSGNFFCGCVPSRWLDTFYTAITADAPLVARDCATSNACGIGESPTFSGAATHRFLQQFTRTMGGLESLWVGPNYCAWRGVTCGTGSVTVDLAAVPASTPLTLPELADDINGSLVAVTELQAVNLGAMMTGVLPESWMRLTQLRSLDLRGNSLSGTLPATWAVMPALTSLLLSSNRLTGTLPAAWSSMASLKTLAVNGNMLSGSLPMQWRDMQSLDTLDAGSNTLTGTLPAEWGSLPALRTLVLGLNTLNGTLPAEWSGMHQLSKAVLYFNKLSGSLPDAWGTLPALSSVYLNGNGLCGCVPATWRSNPAMSSLYAGDAVAGNDCASANVCADTAPPPPSSAAPTEAPTTDRRSRRDLTALWIVLGAIGGGLVAAVVVLSVLWCRHRRSEAAAAKTKSEETGTEPYTNPHEPLPRQSTTSI</sequence>
<feature type="chain" id="PRO_5043362299" evidence="8">
    <location>
        <begin position="34"/>
        <end position="1696"/>
    </location>
</feature>
<keyword evidence="7" id="KW-0812">Transmembrane</keyword>
<reference evidence="10 11" key="1">
    <citation type="journal article" date="2021" name="MBio">
        <title>A New Model Trypanosomatid, Novymonas esmeraldas: Genomic Perception of Its 'Candidatus Pandoraea novymonadis' Endosymbiont.</title>
        <authorList>
            <person name="Zakharova A."/>
            <person name="Saura A."/>
            <person name="Butenko A."/>
            <person name="Podesvova L."/>
            <person name="Warmusova S."/>
            <person name="Kostygov A.Y."/>
            <person name="Nenarokova A."/>
            <person name="Lukes J."/>
            <person name="Opperdoes F.R."/>
            <person name="Yurchenko V."/>
        </authorList>
    </citation>
    <scope>NUCLEOTIDE SEQUENCE [LARGE SCALE GENOMIC DNA]</scope>
    <source>
        <strain evidence="10 11">E262AT.01</strain>
    </source>
</reference>
<feature type="transmembrane region" description="Helical" evidence="7">
    <location>
        <begin position="1635"/>
        <end position="1658"/>
    </location>
</feature>